<evidence type="ECO:0000313" key="1">
    <source>
        <dbReference type="EMBL" id="KMU80149.1"/>
    </source>
</evidence>
<protein>
    <submittedName>
        <fullName evidence="1">Uncharacterized protein</fullName>
    </submittedName>
</protein>
<organism evidence="1 2">
    <name type="scientific">Coccidioides immitis RMSCC 3703</name>
    <dbReference type="NCBI Taxonomy" id="454286"/>
    <lineage>
        <taxon>Eukaryota</taxon>
        <taxon>Fungi</taxon>
        <taxon>Dikarya</taxon>
        <taxon>Ascomycota</taxon>
        <taxon>Pezizomycotina</taxon>
        <taxon>Eurotiomycetes</taxon>
        <taxon>Eurotiomycetidae</taxon>
        <taxon>Onygenales</taxon>
        <taxon>Onygenaceae</taxon>
        <taxon>Coccidioides</taxon>
    </lineage>
</organism>
<gene>
    <name evidence="1" type="ORF">CISG_08257</name>
</gene>
<proteinExistence type="predicted"/>
<name>A0A0J8R4W7_COCIT</name>
<dbReference type="EMBL" id="DS268184">
    <property type="protein sequence ID" value="KMU80149.1"/>
    <property type="molecule type" value="Genomic_DNA"/>
</dbReference>
<accession>A0A0J8R4W7</accession>
<evidence type="ECO:0000313" key="2">
    <source>
        <dbReference type="Proteomes" id="UP000054559"/>
    </source>
</evidence>
<dbReference type="AlphaFoldDB" id="A0A0J8R4W7"/>
<reference evidence="2" key="1">
    <citation type="journal article" date="2010" name="Genome Res.">
        <title>Population genomic sequencing of Coccidioides fungi reveals recent hybridization and transposon control.</title>
        <authorList>
            <person name="Neafsey D.E."/>
            <person name="Barker B.M."/>
            <person name="Sharpton T.J."/>
            <person name="Stajich J.E."/>
            <person name="Park D.J."/>
            <person name="Whiston E."/>
            <person name="Hung C.-Y."/>
            <person name="McMahan C."/>
            <person name="White J."/>
            <person name="Sykes S."/>
            <person name="Heiman D."/>
            <person name="Young S."/>
            <person name="Zeng Q."/>
            <person name="Abouelleil A."/>
            <person name="Aftuck L."/>
            <person name="Bessette D."/>
            <person name="Brown A."/>
            <person name="FitzGerald M."/>
            <person name="Lui A."/>
            <person name="Macdonald J.P."/>
            <person name="Priest M."/>
            <person name="Orbach M.J."/>
            <person name="Galgiani J.N."/>
            <person name="Kirkland T.N."/>
            <person name="Cole G.T."/>
            <person name="Birren B.W."/>
            <person name="Henn M.R."/>
            <person name="Taylor J.W."/>
            <person name="Rounsley S.D."/>
        </authorList>
    </citation>
    <scope>NUCLEOTIDE SEQUENCE [LARGE SCALE GENOMIC DNA]</scope>
    <source>
        <strain evidence="2">RMSCC 3703</strain>
    </source>
</reference>
<sequence length="103" mass="11534">MVHRSGPRGVISFIVLRNGRYVTPYSDEQYDAVAPASWAAEKESYCTSLQPTLLPSPLRGMGVEVALFYTHLRTYVSNTRLHRYATGLTGRVARNLPAENIFC</sequence>
<dbReference type="Proteomes" id="UP000054559">
    <property type="component" value="Unassembled WGS sequence"/>
</dbReference>